<dbReference type="PANTHER" id="PTHR20883">
    <property type="entry name" value="PHYTANOYL-COA DIOXYGENASE DOMAIN CONTAINING 1"/>
    <property type="match status" value="1"/>
</dbReference>
<comment type="caution">
    <text evidence="4">The sequence shown here is derived from an EMBL/GenBank/DDBJ whole genome shotgun (WGS) entry which is preliminary data.</text>
</comment>
<evidence type="ECO:0000313" key="5">
    <source>
        <dbReference type="Proteomes" id="UP000198406"/>
    </source>
</evidence>
<accession>A0A1Z5KJW0</accession>
<evidence type="ECO:0008006" key="6">
    <source>
        <dbReference type="Google" id="ProtNLM"/>
    </source>
</evidence>
<reference evidence="4 5" key="1">
    <citation type="journal article" date="2015" name="Plant Cell">
        <title>Oil accumulation by the oleaginous diatom Fistulifera solaris as revealed by the genome and transcriptome.</title>
        <authorList>
            <person name="Tanaka T."/>
            <person name="Maeda Y."/>
            <person name="Veluchamy A."/>
            <person name="Tanaka M."/>
            <person name="Abida H."/>
            <person name="Marechal E."/>
            <person name="Bowler C."/>
            <person name="Muto M."/>
            <person name="Sunaga Y."/>
            <person name="Tanaka M."/>
            <person name="Yoshino T."/>
            <person name="Taniguchi T."/>
            <person name="Fukuda Y."/>
            <person name="Nemoto M."/>
            <person name="Matsumoto M."/>
            <person name="Wong P.S."/>
            <person name="Aburatani S."/>
            <person name="Fujibuchi W."/>
        </authorList>
    </citation>
    <scope>NUCLEOTIDE SEQUENCE [LARGE SCALE GENOMIC DNA]</scope>
    <source>
        <strain evidence="4 5">JPCC DA0580</strain>
    </source>
</reference>
<organism evidence="4 5">
    <name type="scientific">Fistulifera solaris</name>
    <name type="common">Oleaginous diatom</name>
    <dbReference type="NCBI Taxonomy" id="1519565"/>
    <lineage>
        <taxon>Eukaryota</taxon>
        <taxon>Sar</taxon>
        <taxon>Stramenopiles</taxon>
        <taxon>Ochrophyta</taxon>
        <taxon>Bacillariophyta</taxon>
        <taxon>Bacillariophyceae</taxon>
        <taxon>Bacillariophycidae</taxon>
        <taxon>Naviculales</taxon>
        <taxon>Naviculaceae</taxon>
        <taxon>Fistulifera</taxon>
    </lineage>
</organism>
<protein>
    <recommendedName>
        <fullName evidence="6">Phytanoyl-CoA dioxygenase</fullName>
    </recommendedName>
</protein>
<evidence type="ECO:0000313" key="4">
    <source>
        <dbReference type="EMBL" id="GAX26604.1"/>
    </source>
</evidence>
<evidence type="ECO:0000256" key="1">
    <source>
        <dbReference type="ARBA" id="ARBA00001962"/>
    </source>
</evidence>
<proteinExistence type="predicted"/>
<dbReference type="SUPFAM" id="SSF51197">
    <property type="entry name" value="Clavaminate synthase-like"/>
    <property type="match status" value="1"/>
</dbReference>
<dbReference type="PANTHER" id="PTHR20883:SF46">
    <property type="entry name" value="PHYTANOYL-COA HYDROXYLASE"/>
    <property type="match status" value="1"/>
</dbReference>
<comment type="cofactor">
    <cofactor evidence="1">
        <name>Fe cation</name>
        <dbReference type="ChEBI" id="CHEBI:24875"/>
    </cofactor>
</comment>
<sequence>MAFNIRTSAQLLLLLSLIHFCSAVWCGFGASAFHRHSYKYEIASLQNNLLRGGDQDDSTERKYGRVSQNEYFLTPDQIEAFHRDGCITLEHVLTEEEVEPLCAIFDRFVNGGVAVPGKDFCDMSQPFGTPYDEWNLVNCMLPSRYFPPLQNNIYERITNHIAAQLFQSHNHTMVKDYDQLLNKRPNRTAAVFAWHQDMAYWPGVEALHMHVNTTATCTFSLALDDSDEENGCLRYVEGSGATKTLRPHRPVNQNREKGHALITDVRDDEPIRLAPARKGSITIHDEYVVHGSGGNNSPRRQRRTYVLAYRAQEIVEAERRIGFTHSHNDQVNWDTFEDGASHRNPQKTK</sequence>
<gene>
    <name evidence="4" type="ORF">FisN_21Lh071</name>
</gene>
<dbReference type="Proteomes" id="UP000198406">
    <property type="component" value="Unassembled WGS sequence"/>
</dbReference>
<name>A0A1Z5KJW0_FISSO</name>
<dbReference type="InterPro" id="IPR008775">
    <property type="entry name" value="Phytyl_CoA_dOase-like"/>
</dbReference>
<dbReference type="Pfam" id="PF05721">
    <property type="entry name" value="PhyH"/>
    <property type="match status" value="1"/>
</dbReference>
<evidence type="ECO:0000256" key="2">
    <source>
        <dbReference type="SAM" id="MobiDB-lite"/>
    </source>
</evidence>
<dbReference type="AlphaFoldDB" id="A0A1Z5KJW0"/>
<dbReference type="OrthoDB" id="445007at2759"/>
<evidence type="ECO:0000256" key="3">
    <source>
        <dbReference type="SAM" id="SignalP"/>
    </source>
</evidence>
<feature type="region of interest" description="Disordered" evidence="2">
    <location>
        <begin position="329"/>
        <end position="349"/>
    </location>
</feature>
<dbReference type="Gene3D" id="2.60.120.620">
    <property type="entry name" value="q2cbj1_9rhob like domain"/>
    <property type="match status" value="1"/>
</dbReference>
<keyword evidence="3" id="KW-0732">Signal</keyword>
<dbReference type="EMBL" id="BDSP01000248">
    <property type="protein sequence ID" value="GAX26604.1"/>
    <property type="molecule type" value="Genomic_DNA"/>
</dbReference>
<keyword evidence="5" id="KW-1185">Reference proteome</keyword>
<feature type="signal peptide" evidence="3">
    <location>
        <begin position="1"/>
        <end position="23"/>
    </location>
</feature>
<feature type="chain" id="PRO_5012193557" description="Phytanoyl-CoA dioxygenase" evidence="3">
    <location>
        <begin position="24"/>
        <end position="349"/>
    </location>
</feature>
<dbReference type="InParanoid" id="A0A1Z5KJW0"/>